<gene>
    <name evidence="1" type="ORF">E2I00_015787</name>
</gene>
<sequence length="170" mass="18612">GRTPSHTCHQHLSLATRQPSLRTVTAPCTALCHVSAGRPHPAAHLPEGAAGDWWGPDPPIPTNPFWFPAAYSSVQHCAQLPRDRPAQPTGGSAGRREQPYHVCGRLRGQCTVALELLWAEYKGQRGRLSFSGPSCPGSLGSRFQEPFMARRSCQPYFGTGWPFPTWPFLA</sequence>
<organism evidence="1 2">
    <name type="scientific">Balaenoptera physalus</name>
    <name type="common">Fin whale</name>
    <name type="synonym">Balaena physalus</name>
    <dbReference type="NCBI Taxonomy" id="9770"/>
    <lineage>
        <taxon>Eukaryota</taxon>
        <taxon>Metazoa</taxon>
        <taxon>Chordata</taxon>
        <taxon>Craniata</taxon>
        <taxon>Vertebrata</taxon>
        <taxon>Euteleostomi</taxon>
        <taxon>Mammalia</taxon>
        <taxon>Eutheria</taxon>
        <taxon>Laurasiatheria</taxon>
        <taxon>Artiodactyla</taxon>
        <taxon>Whippomorpha</taxon>
        <taxon>Cetacea</taxon>
        <taxon>Mysticeti</taxon>
        <taxon>Balaenopteridae</taxon>
        <taxon>Balaenoptera</taxon>
    </lineage>
</organism>
<evidence type="ECO:0000313" key="2">
    <source>
        <dbReference type="Proteomes" id="UP000437017"/>
    </source>
</evidence>
<accession>A0A643CGX5</accession>
<protein>
    <submittedName>
        <fullName evidence="1">Uncharacterized protein</fullName>
    </submittedName>
</protein>
<keyword evidence="2" id="KW-1185">Reference proteome</keyword>
<dbReference type="AlphaFoldDB" id="A0A643CGX5"/>
<dbReference type="Proteomes" id="UP000437017">
    <property type="component" value="Unassembled WGS sequence"/>
</dbReference>
<feature type="non-terminal residue" evidence="1">
    <location>
        <position position="1"/>
    </location>
</feature>
<comment type="caution">
    <text evidence="1">The sequence shown here is derived from an EMBL/GenBank/DDBJ whole genome shotgun (WGS) entry which is preliminary data.</text>
</comment>
<reference evidence="1 2" key="1">
    <citation type="journal article" date="2019" name="PLoS ONE">
        <title>Genomic analyses reveal an absence of contemporary introgressive admixture between fin whales and blue whales, despite known hybrids.</title>
        <authorList>
            <person name="Westbury M.V."/>
            <person name="Petersen B."/>
            <person name="Lorenzen E.D."/>
        </authorList>
    </citation>
    <scope>NUCLEOTIDE SEQUENCE [LARGE SCALE GENOMIC DNA]</scope>
    <source>
        <strain evidence="1">FinWhale-01</strain>
    </source>
</reference>
<dbReference type="EMBL" id="SGJD01001535">
    <property type="protein sequence ID" value="KAB0399476.1"/>
    <property type="molecule type" value="Genomic_DNA"/>
</dbReference>
<proteinExistence type="predicted"/>
<evidence type="ECO:0000313" key="1">
    <source>
        <dbReference type="EMBL" id="KAB0399476.1"/>
    </source>
</evidence>
<name>A0A643CGX5_BALPH</name>